<dbReference type="VEuPathDB" id="FungiDB:RhiirFUN_017259"/>
<name>A0A2N1MAI2_9GLOM</name>
<dbReference type="PANTHER" id="PTHR46579">
    <property type="entry name" value="F5/8 TYPE C DOMAIN-CONTAINING PROTEIN-RELATED"/>
    <property type="match status" value="1"/>
</dbReference>
<accession>A0A2N1MAI2</accession>
<reference evidence="1 2" key="1">
    <citation type="submission" date="2016-04" db="EMBL/GenBank/DDBJ databases">
        <title>Genome analyses suggest a sexual origin of heterokaryosis in a supposedly ancient asexual fungus.</title>
        <authorList>
            <person name="Ropars J."/>
            <person name="Sedzielewska K."/>
            <person name="Noel J."/>
            <person name="Charron P."/>
            <person name="Farinelli L."/>
            <person name="Marton T."/>
            <person name="Kruger M."/>
            <person name="Pelin A."/>
            <person name="Brachmann A."/>
            <person name="Corradi N."/>
        </authorList>
    </citation>
    <scope>NUCLEOTIDE SEQUENCE [LARGE SCALE GENOMIC DNA]</scope>
    <source>
        <strain evidence="1 2">C2</strain>
    </source>
</reference>
<evidence type="ECO:0000313" key="2">
    <source>
        <dbReference type="Proteomes" id="UP000233469"/>
    </source>
</evidence>
<dbReference type="VEuPathDB" id="FungiDB:FUN_007425"/>
<evidence type="ECO:0008006" key="3">
    <source>
        <dbReference type="Google" id="ProtNLM"/>
    </source>
</evidence>
<dbReference type="PANTHER" id="PTHR46579:SF1">
    <property type="entry name" value="F5_8 TYPE C DOMAIN-CONTAINING PROTEIN"/>
    <property type="match status" value="1"/>
</dbReference>
<protein>
    <recommendedName>
        <fullName evidence="3">Transposase domain-containing protein</fullName>
    </recommendedName>
</protein>
<dbReference type="Proteomes" id="UP000233469">
    <property type="component" value="Unassembled WGS sequence"/>
</dbReference>
<dbReference type="VEuPathDB" id="FungiDB:RhiirA1_477878"/>
<organism evidence="1 2">
    <name type="scientific">Rhizophagus irregularis</name>
    <dbReference type="NCBI Taxonomy" id="588596"/>
    <lineage>
        <taxon>Eukaryota</taxon>
        <taxon>Fungi</taxon>
        <taxon>Fungi incertae sedis</taxon>
        <taxon>Mucoromycota</taxon>
        <taxon>Glomeromycotina</taxon>
        <taxon>Glomeromycetes</taxon>
        <taxon>Glomerales</taxon>
        <taxon>Glomeraceae</taxon>
        <taxon>Rhizophagus</taxon>
    </lineage>
</organism>
<sequence length="520" mass="62117">MVTKRNRHNSYSGCRFCNLRGTLNETNRHVYYPLQQNIDPKRLPIRTHDEILNSTNQIERLEGDRRETYIRDCGIKGKSILFELSSINFPRSFPVDIMHLFFENVAPHMFRHWIGKFYPKNNEWNSNEYTISSKTWVEIGEIMERSRSHMPPDIGRPPRNIVKHSAGFKAVEWANWIILFSLPLLKGRLPQSNLLGWSRFVEAVKLCIQPLIEFEELDLIRNLLSEFYNHYANSYGVGGERLPAFLISFHYLLHVIDSIEDFGPCRGFWQFPMERFCGMLIPLVSSRKLPYVNLFNNVLMQERFKYLQLLPIYNEKVFSNFKEKEKKTWPVHRVYSNELYVHEYEFYSPFVNCVLTKNEVIKLKQCYAAIFQKNTSEITNIKENYAKYGKLRTKDGNIISSKWWKKENDSSRNDFCVTINLTVDLQERNYRAPLNLREEEIFGQIEYFMVHEFQNQERMFAYIRKIKKLEKNSSVNLKFFDSFGPLQYVEVIGIDRNVGFFEVLLEKKKYYYIIDKYENW</sequence>
<dbReference type="AlphaFoldDB" id="A0A2N1MAI2"/>
<reference evidence="1 2" key="2">
    <citation type="submission" date="2017-10" db="EMBL/GenBank/DDBJ databases">
        <title>Extensive intraspecific genome diversity in a model arbuscular mycorrhizal fungus.</title>
        <authorList>
            <person name="Chen E.C.H."/>
            <person name="Morin E."/>
            <person name="Baudet D."/>
            <person name="Noel J."/>
            <person name="Ndikumana S."/>
            <person name="Charron P."/>
            <person name="St-Onge C."/>
            <person name="Giorgi J."/>
            <person name="Grigoriev I.V."/>
            <person name="Roux C."/>
            <person name="Martin F.M."/>
            <person name="Corradi N."/>
        </authorList>
    </citation>
    <scope>NUCLEOTIDE SEQUENCE [LARGE SCALE GENOMIC DNA]</scope>
    <source>
        <strain evidence="1 2">C2</strain>
    </source>
</reference>
<dbReference type="EMBL" id="LLXL01003475">
    <property type="protein sequence ID" value="PKK58637.1"/>
    <property type="molecule type" value="Genomic_DNA"/>
</dbReference>
<proteinExistence type="predicted"/>
<gene>
    <name evidence="1" type="ORF">RhiirC2_796004</name>
</gene>
<evidence type="ECO:0000313" key="1">
    <source>
        <dbReference type="EMBL" id="PKK58637.1"/>
    </source>
</evidence>
<comment type="caution">
    <text evidence="1">The sequence shown here is derived from an EMBL/GenBank/DDBJ whole genome shotgun (WGS) entry which is preliminary data.</text>
</comment>